<proteinExistence type="predicted"/>
<evidence type="ECO:0000313" key="3">
    <source>
        <dbReference type="Proteomes" id="UP001168575"/>
    </source>
</evidence>
<reference evidence="2" key="1">
    <citation type="submission" date="2023-07" db="EMBL/GenBank/DDBJ databases">
        <title>Between Cages and Wild: Unraveling the Impact of Captivity on Animal Microbiomes and Antimicrobial Resistance.</title>
        <authorList>
            <person name="Schmartz G.P."/>
            <person name="Rehner J."/>
            <person name="Schuff M.J."/>
            <person name="Becker S.L."/>
            <person name="Kravczyk M."/>
            <person name="Gurevich A."/>
            <person name="Francke R."/>
            <person name="Mueller R."/>
            <person name="Keller V."/>
            <person name="Keller A."/>
        </authorList>
    </citation>
    <scope>NUCLEOTIDE SEQUENCE</scope>
    <source>
        <strain evidence="2">S12M_St_49</strain>
    </source>
</reference>
<gene>
    <name evidence="2" type="ORF">Q3982_03790</name>
</gene>
<protein>
    <submittedName>
        <fullName evidence="2">DUF1269 domain-containing protein</fullName>
    </submittedName>
</protein>
<dbReference type="EMBL" id="JAUMVS010000047">
    <property type="protein sequence ID" value="MDO4841782.1"/>
    <property type="molecule type" value="Genomic_DNA"/>
</dbReference>
<keyword evidence="1" id="KW-0175">Coiled coil</keyword>
<name>A0AA43UB28_9ACTN</name>
<organism evidence="2 3">
    <name type="scientific">Phoenicibacter congonensis</name>
    <dbReference type="NCBI Taxonomy" id="1944646"/>
    <lineage>
        <taxon>Bacteria</taxon>
        <taxon>Bacillati</taxon>
        <taxon>Actinomycetota</taxon>
        <taxon>Coriobacteriia</taxon>
        <taxon>Eggerthellales</taxon>
        <taxon>Eggerthellaceae</taxon>
        <taxon>Phoenicibacter</taxon>
    </lineage>
</organism>
<comment type="caution">
    <text evidence="2">The sequence shown here is derived from an EMBL/GenBank/DDBJ whole genome shotgun (WGS) entry which is preliminary data.</text>
</comment>
<keyword evidence="3" id="KW-1185">Reference proteome</keyword>
<dbReference type="Proteomes" id="UP001168575">
    <property type="component" value="Unassembled WGS sequence"/>
</dbReference>
<accession>A0AA43UB28</accession>
<feature type="coiled-coil region" evidence="1">
    <location>
        <begin position="153"/>
        <end position="180"/>
    </location>
</feature>
<sequence length="202" mass="22269">MENLVISVFNTESEAYQSFTDLKAFRQTVNTRVAQIALVKNEHGRIVEKDRYDFEDSTTEATLTGGLVGTLIGLLGGPIGALFGYGVGSIYGMTAGDTTESTEAGLIDVVSQKLVDGETAVIALVQETDESVINTYFTKYDTQIIRWDVDTVTNEVEAALKVQEDLYNQARAEMKAKRKAERQAKVDELKANIKTTFEKLKP</sequence>
<dbReference type="Pfam" id="PF06897">
    <property type="entry name" value="DUF1269"/>
    <property type="match status" value="1"/>
</dbReference>
<dbReference type="AlphaFoldDB" id="A0AA43UB28"/>
<evidence type="ECO:0000313" key="2">
    <source>
        <dbReference type="EMBL" id="MDO4841782.1"/>
    </source>
</evidence>
<dbReference type="InterPro" id="IPR009200">
    <property type="entry name" value="DUF1269_membrane"/>
</dbReference>
<evidence type="ECO:0000256" key="1">
    <source>
        <dbReference type="SAM" id="Coils"/>
    </source>
</evidence>